<dbReference type="Pfam" id="PF07592">
    <property type="entry name" value="DDE_Tnp_ISAZ013"/>
    <property type="match status" value="1"/>
</dbReference>
<dbReference type="RefSeq" id="WP_081471615.1">
    <property type="nucleotide sequence ID" value="NZ_CP025958.1"/>
</dbReference>
<gene>
    <name evidence="1" type="ORF">C1280_09215</name>
</gene>
<name>A0A2Z3HF67_9BACT</name>
<sequence length="84" mass="9654">MRSCSTRSGASWAARFQIELDNGPEVASSRTQFMSRLVESVDRHRVEVERVYLPPHHSKYNPVERCWGVLEQHWNGTLRSGRGA</sequence>
<proteinExistence type="predicted"/>
<organism evidence="1 2">
    <name type="scientific">Gemmata obscuriglobus</name>
    <dbReference type="NCBI Taxonomy" id="114"/>
    <lineage>
        <taxon>Bacteria</taxon>
        <taxon>Pseudomonadati</taxon>
        <taxon>Planctomycetota</taxon>
        <taxon>Planctomycetia</taxon>
        <taxon>Gemmatales</taxon>
        <taxon>Gemmataceae</taxon>
        <taxon>Gemmata</taxon>
    </lineage>
</organism>
<dbReference type="OrthoDB" id="270973at2"/>
<accession>A0A2Z3HF67</accession>
<dbReference type="KEGG" id="gog:C1280_09215"/>
<evidence type="ECO:0000313" key="1">
    <source>
        <dbReference type="EMBL" id="AWM42187.1"/>
    </source>
</evidence>
<dbReference type="EMBL" id="CP025958">
    <property type="protein sequence ID" value="AWM42187.1"/>
    <property type="molecule type" value="Genomic_DNA"/>
</dbReference>
<protein>
    <recommendedName>
        <fullName evidence="3">Tc1-like transposase DDE domain-containing protein</fullName>
    </recommendedName>
</protein>
<dbReference type="Proteomes" id="UP000245802">
    <property type="component" value="Chromosome"/>
</dbReference>
<evidence type="ECO:0008006" key="3">
    <source>
        <dbReference type="Google" id="ProtNLM"/>
    </source>
</evidence>
<keyword evidence="2" id="KW-1185">Reference proteome</keyword>
<evidence type="ECO:0000313" key="2">
    <source>
        <dbReference type="Proteomes" id="UP000245802"/>
    </source>
</evidence>
<dbReference type="InterPro" id="IPR011518">
    <property type="entry name" value="Transposase_36"/>
</dbReference>
<reference evidence="1 2" key="1">
    <citation type="submission" date="2018-01" db="EMBL/GenBank/DDBJ databases">
        <title>G. obscuriglobus.</title>
        <authorList>
            <person name="Franke J."/>
            <person name="Blomberg W."/>
            <person name="Selmecki A."/>
        </authorList>
    </citation>
    <scope>NUCLEOTIDE SEQUENCE [LARGE SCALE GENOMIC DNA]</scope>
    <source>
        <strain evidence="1 2">DSM 5831</strain>
    </source>
</reference>
<dbReference type="AlphaFoldDB" id="A0A2Z3HF67"/>